<dbReference type="PROSITE" id="PS00600">
    <property type="entry name" value="AA_TRANSFER_CLASS_3"/>
    <property type="match status" value="1"/>
</dbReference>
<dbReference type="InterPro" id="IPR001841">
    <property type="entry name" value="Znf_RING"/>
</dbReference>
<dbReference type="PANTHER" id="PTHR11986:SF79">
    <property type="entry name" value="ACETYLORNITHINE AMINOTRANSFERASE, MITOCHONDRIAL"/>
    <property type="match status" value="1"/>
</dbReference>
<dbReference type="CDD" id="cd16454">
    <property type="entry name" value="RING-H2_PA-TM-RING"/>
    <property type="match status" value="1"/>
</dbReference>
<dbReference type="PROSITE" id="PS50089">
    <property type="entry name" value="ZF_RING_2"/>
    <property type="match status" value="1"/>
</dbReference>
<feature type="region of interest" description="Disordered" evidence="7">
    <location>
        <begin position="766"/>
        <end position="788"/>
    </location>
</feature>
<dbReference type="Gene3D" id="3.90.1150.10">
    <property type="entry name" value="Aspartate Aminotransferase, domain 1"/>
    <property type="match status" value="1"/>
</dbReference>
<name>A0A8H3D2R9_9AGAM</name>
<dbReference type="EMBL" id="CAJMXA010003686">
    <property type="protein sequence ID" value="CAE6511188.1"/>
    <property type="molecule type" value="Genomic_DNA"/>
</dbReference>
<dbReference type="SUPFAM" id="SSF53383">
    <property type="entry name" value="PLP-dependent transferases"/>
    <property type="match status" value="1"/>
</dbReference>
<dbReference type="FunFam" id="3.40.640.10:FF:000004">
    <property type="entry name" value="Acetylornithine aminotransferase"/>
    <property type="match status" value="1"/>
</dbReference>
<dbReference type="GO" id="GO:0008483">
    <property type="term" value="F:transaminase activity"/>
    <property type="evidence" value="ECO:0007669"/>
    <property type="project" value="UniProtKB-KW"/>
</dbReference>
<dbReference type="SUPFAM" id="SSF57850">
    <property type="entry name" value="RING/U-box"/>
    <property type="match status" value="1"/>
</dbReference>
<dbReference type="Proteomes" id="UP000663853">
    <property type="component" value="Unassembled WGS sequence"/>
</dbReference>
<keyword evidence="3" id="KW-0032">Aminotransferase</keyword>
<keyword evidence="5" id="KW-0663">Pyridoxal phosphate</keyword>
<sequence>MLRAAKAFLPSSRLALSPSSVAIPYLRLRSSIHSASTMHAPPTNGHTNGYANGNGVNTNAAFGAEHTARGVSRLVNGVIVKGEGSYVTFDDGRKMLDFTTGIGVTGLGHCHPVVSKAAADQCMNLVHGQCSIAFHEPGLQLISSEAVEASVKLARAATGRQNIISMQGGYHGRTFGAMGLTRSKTIYSDRVSPLMPGVYVTPFPYWHQLGLPPNATEEQAVAQSIHQLNLLFAQQTNPAETAAIIIEPVLGEGGYIAAPASYLKALREICDKHGILLIFDEVQCGFGRTGKYFACEYSGVRPDIMVIAKGLANGFPLSGIVSRKELMDMQKPGSMASHRSKGGTYAGNAVACAAAVACTKVMRDENVLDNVNARSAELFDGINALRSNPKIAPYILDARGKGLMVGVEFASPMNATWDASVQSSAPKSIASRVAAKVQERGVLLLTTSIFEVVRFIPPLNISQADMAKGIKAFQEAVEEVENHVFGFLGSRLRLTTTMKAVLAVVAAAGLAWGYVPATGTNDTQQMNLADASSLKLTWPVLGVYSDEVSYQLARTDSSGLEVGAIVHFDENSLNDPDNSYTPTPWIALISCDRNATNASNETDIFTSARDRGAVAALLYSNKSEACLINPSYTNETEFDQILDIFATKKRSAATLILSQFINVNKTYRSFNSKLLNESYLSVIDAVNSSSSGAQPSFLMAVLRAWNSTSSPNSNTTQPNIPPTATNDSSKPNTGLAMIVLYAITGCVSVLFCVVILSGAIRAIRHPERYGPRSGDPNVRGPGGAPQTRAAGLARAVLDTFPVVKFGRPSPPTNRSYEAKDYETKDVEMSRTSGSATDLERGMPTVRLVGGSANGSATDEASRDQPQQAVASGSTPSSPTHPDELTRVAIGVETCPICILDFEEGDDLRVLPCEGRHRFHRDCVDQWLLELSSSCPLCREDFAALEAMAAGNHPDDVPAEPAHGQGHSGNRFSKYLRFARHRREQSQSAQAEDTPSAAPQAPTDPDFEASTGWRPRANPSGNESRS</sequence>
<comment type="cofactor">
    <cofactor evidence="1">
        <name>pyridoxal 5'-phosphate</name>
        <dbReference type="ChEBI" id="CHEBI:597326"/>
    </cofactor>
</comment>
<dbReference type="SMART" id="SM00184">
    <property type="entry name" value="RING"/>
    <property type="match status" value="1"/>
</dbReference>
<evidence type="ECO:0000256" key="5">
    <source>
        <dbReference type="ARBA" id="ARBA00022898"/>
    </source>
</evidence>
<evidence type="ECO:0000256" key="7">
    <source>
        <dbReference type="SAM" id="MobiDB-lite"/>
    </source>
</evidence>
<feature type="region of interest" description="Disordered" evidence="7">
    <location>
        <begin position="709"/>
        <end position="728"/>
    </location>
</feature>
<gene>
    <name evidence="10" type="ORF">RDB_LOCUS128666</name>
</gene>
<feature type="domain" description="RING-type" evidence="9">
    <location>
        <begin position="894"/>
        <end position="938"/>
    </location>
</feature>
<comment type="caution">
    <text evidence="10">The sequence shown here is derived from an EMBL/GenBank/DDBJ whole genome shotgun (WGS) entry which is preliminary data.</text>
</comment>
<dbReference type="InterPro" id="IPR015422">
    <property type="entry name" value="PyrdxlP-dep_Trfase_small"/>
</dbReference>
<keyword evidence="6" id="KW-0863">Zinc-finger</keyword>
<reference evidence="10" key="1">
    <citation type="submission" date="2021-01" db="EMBL/GenBank/DDBJ databases">
        <authorList>
            <person name="Kaushik A."/>
        </authorList>
    </citation>
    <scope>NUCLEOTIDE SEQUENCE</scope>
    <source>
        <strain evidence="10">AG6-10EEA</strain>
    </source>
</reference>
<organism evidence="10 11">
    <name type="scientific">Rhizoctonia solani</name>
    <dbReference type="NCBI Taxonomy" id="456999"/>
    <lineage>
        <taxon>Eukaryota</taxon>
        <taxon>Fungi</taxon>
        <taxon>Dikarya</taxon>
        <taxon>Basidiomycota</taxon>
        <taxon>Agaricomycotina</taxon>
        <taxon>Agaricomycetes</taxon>
        <taxon>Cantharellales</taxon>
        <taxon>Ceratobasidiaceae</taxon>
        <taxon>Rhizoctonia</taxon>
    </lineage>
</organism>
<keyword evidence="4" id="KW-0808">Transferase</keyword>
<keyword evidence="8" id="KW-0812">Transmembrane</keyword>
<dbReference type="InterPro" id="IPR015421">
    <property type="entry name" value="PyrdxlP-dep_Trfase_major"/>
</dbReference>
<proteinExistence type="inferred from homology"/>
<dbReference type="Gene3D" id="3.40.640.10">
    <property type="entry name" value="Type I PLP-dependent aspartate aminotransferase-like (Major domain)"/>
    <property type="match status" value="1"/>
</dbReference>
<evidence type="ECO:0000256" key="6">
    <source>
        <dbReference type="PROSITE-ProRule" id="PRU00175"/>
    </source>
</evidence>
<evidence type="ECO:0000256" key="1">
    <source>
        <dbReference type="ARBA" id="ARBA00001933"/>
    </source>
</evidence>
<dbReference type="Gene3D" id="3.30.40.10">
    <property type="entry name" value="Zinc/RING finger domain, C3HC4 (zinc finger)"/>
    <property type="match status" value="1"/>
</dbReference>
<dbReference type="InterPro" id="IPR015424">
    <property type="entry name" value="PyrdxlP-dep_Trfase"/>
</dbReference>
<dbReference type="GO" id="GO:0042802">
    <property type="term" value="F:identical protein binding"/>
    <property type="evidence" value="ECO:0007669"/>
    <property type="project" value="TreeGrafter"/>
</dbReference>
<feature type="compositionally biased region" description="Polar residues" evidence="7">
    <location>
        <begin position="853"/>
        <end position="879"/>
    </location>
</feature>
<evidence type="ECO:0000313" key="11">
    <source>
        <dbReference type="Proteomes" id="UP000663853"/>
    </source>
</evidence>
<feature type="region of interest" description="Disordered" evidence="7">
    <location>
        <begin position="979"/>
        <end position="1025"/>
    </location>
</feature>
<dbReference type="Pfam" id="PF13639">
    <property type="entry name" value="zf-RING_2"/>
    <property type="match status" value="1"/>
</dbReference>
<evidence type="ECO:0000256" key="2">
    <source>
        <dbReference type="ARBA" id="ARBA00008954"/>
    </source>
</evidence>
<dbReference type="InterPro" id="IPR005814">
    <property type="entry name" value="Aminotrans_3"/>
</dbReference>
<evidence type="ECO:0000259" key="9">
    <source>
        <dbReference type="PROSITE" id="PS50089"/>
    </source>
</evidence>
<keyword evidence="8" id="KW-1133">Transmembrane helix</keyword>
<dbReference type="GO" id="GO:0008270">
    <property type="term" value="F:zinc ion binding"/>
    <property type="evidence" value="ECO:0007669"/>
    <property type="project" value="UniProtKB-KW"/>
</dbReference>
<evidence type="ECO:0000256" key="4">
    <source>
        <dbReference type="ARBA" id="ARBA00022679"/>
    </source>
</evidence>
<evidence type="ECO:0000313" key="10">
    <source>
        <dbReference type="EMBL" id="CAE6511188.1"/>
    </source>
</evidence>
<dbReference type="Pfam" id="PF00202">
    <property type="entry name" value="Aminotran_3"/>
    <property type="match status" value="1"/>
</dbReference>
<dbReference type="CDD" id="cd00610">
    <property type="entry name" value="OAT_like"/>
    <property type="match status" value="1"/>
</dbReference>
<keyword evidence="8" id="KW-0472">Membrane</keyword>
<keyword evidence="6" id="KW-0479">Metal-binding</keyword>
<dbReference type="InterPro" id="IPR013083">
    <property type="entry name" value="Znf_RING/FYVE/PHD"/>
</dbReference>
<feature type="compositionally biased region" description="Basic and acidic residues" evidence="7">
    <location>
        <begin position="816"/>
        <end position="828"/>
    </location>
</feature>
<keyword evidence="6" id="KW-0862">Zinc</keyword>
<accession>A0A8H3D2R9</accession>
<evidence type="ECO:0000256" key="3">
    <source>
        <dbReference type="ARBA" id="ARBA00022576"/>
    </source>
</evidence>
<feature type="region of interest" description="Disordered" evidence="7">
    <location>
        <begin position="804"/>
        <end position="882"/>
    </location>
</feature>
<dbReference type="InterPro" id="IPR050103">
    <property type="entry name" value="Class-III_PLP-dep_AT"/>
</dbReference>
<comment type="similarity">
    <text evidence="2">Belongs to the class-III pyridoxal-phosphate-dependent aminotransferase family.</text>
</comment>
<evidence type="ECO:0000256" key="8">
    <source>
        <dbReference type="SAM" id="Phobius"/>
    </source>
</evidence>
<dbReference type="AlphaFoldDB" id="A0A8H3D2R9"/>
<dbReference type="PANTHER" id="PTHR11986">
    <property type="entry name" value="AMINOTRANSFERASE CLASS III"/>
    <property type="match status" value="1"/>
</dbReference>
<dbReference type="InterPro" id="IPR049704">
    <property type="entry name" value="Aminotrans_3_PPA_site"/>
</dbReference>
<protein>
    <recommendedName>
        <fullName evidence="9">RING-type domain-containing protein</fullName>
    </recommendedName>
</protein>
<dbReference type="GO" id="GO:0030170">
    <property type="term" value="F:pyridoxal phosphate binding"/>
    <property type="evidence" value="ECO:0007669"/>
    <property type="project" value="InterPro"/>
</dbReference>
<feature type="compositionally biased region" description="Low complexity" evidence="7">
    <location>
        <begin position="709"/>
        <end position="718"/>
    </location>
</feature>
<feature type="transmembrane region" description="Helical" evidence="8">
    <location>
        <begin position="738"/>
        <end position="763"/>
    </location>
</feature>